<dbReference type="PROSITE" id="PS50240">
    <property type="entry name" value="TRYPSIN_DOM"/>
    <property type="match status" value="1"/>
</dbReference>
<dbReference type="EMBL" id="CP003537">
    <property type="protein sequence ID" value="AGH95416.1"/>
    <property type="molecule type" value="Genomic_DNA"/>
</dbReference>
<proteinExistence type="predicted"/>
<evidence type="ECO:0000259" key="2">
    <source>
        <dbReference type="PROSITE" id="PS50240"/>
    </source>
</evidence>
<accession>M4VBL6</accession>
<protein>
    <recommendedName>
        <fullName evidence="2">Peptidase S1 domain-containing protein</fullName>
    </recommendedName>
</protein>
<dbReference type="GO" id="GO:0006508">
    <property type="term" value="P:proteolysis"/>
    <property type="evidence" value="ECO:0007669"/>
    <property type="project" value="InterPro"/>
</dbReference>
<name>M4VBL6_9BACT</name>
<sequence length="298" mass="32452">MDSMTKYHLIFFGVLISSLTAHAIDTRNESSNSASPCTVRMSNIAIRSSMSFGSGGTTGFCSGTLVAPDIIVTAAHCLNEAVSSRISNLNDLKKGVRLNLAVGTEMSSNVYEVQSGSESTVFSDDLATYRQRERFITQGDITLVSKDFVALKLTTSVPSYNSELCPRLPSAEDCAAFAAFEANEQKDLSTLSSTFYATSYYENGAGASKTRASYPSNRLIYMRARELSKHSKYLHIRVNFGHENNNARLVKGDSGSGLLWKSGDEEFLVGVQSAVETENRSVGVFARSCDLVNHPNWP</sequence>
<dbReference type="InterPro" id="IPR018114">
    <property type="entry name" value="TRYPSIN_HIS"/>
</dbReference>
<dbReference type="HOGENOM" id="CLU_932739_0_0_7"/>
<dbReference type="PATRIC" id="fig|1184267.3.peg.1215"/>
<dbReference type="Pfam" id="PF00089">
    <property type="entry name" value="Trypsin"/>
    <property type="match status" value="1"/>
</dbReference>
<dbReference type="InterPro" id="IPR009003">
    <property type="entry name" value="Peptidase_S1_PA"/>
</dbReference>
<dbReference type="GO" id="GO:0004252">
    <property type="term" value="F:serine-type endopeptidase activity"/>
    <property type="evidence" value="ECO:0007669"/>
    <property type="project" value="InterPro"/>
</dbReference>
<feature type="signal peptide" evidence="1">
    <location>
        <begin position="1"/>
        <end position="23"/>
    </location>
</feature>
<dbReference type="Proteomes" id="UP000012040">
    <property type="component" value="Chromosome"/>
</dbReference>
<reference evidence="3 4" key="1">
    <citation type="journal article" date="2013" name="ISME J.">
        <title>By their genes ye shall know them: genomic signatures of predatory bacteria.</title>
        <authorList>
            <person name="Pasternak Z."/>
            <person name="Pietrokovski S."/>
            <person name="Rotem O."/>
            <person name="Gophna U."/>
            <person name="Lurie-Weinberger M.N."/>
            <person name="Jurkevitch E."/>
        </authorList>
    </citation>
    <scope>NUCLEOTIDE SEQUENCE [LARGE SCALE GENOMIC DNA]</scope>
    <source>
        <strain evidence="3 4">JSS</strain>
    </source>
</reference>
<dbReference type="AlphaFoldDB" id="M4VBL6"/>
<gene>
    <name evidence="3" type="ORF">A11Q_1200</name>
</gene>
<feature type="domain" description="Peptidase S1" evidence="2">
    <location>
        <begin position="10"/>
        <end position="298"/>
    </location>
</feature>
<dbReference type="KEGG" id="bex:A11Q_1200"/>
<organism evidence="3 4">
    <name type="scientific">Pseudobdellovibrio exovorus JSS</name>
    <dbReference type="NCBI Taxonomy" id="1184267"/>
    <lineage>
        <taxon>Bacteria</taxon>
        <taxon>Pseudomonadati</taxon>
        <taxon>Bdellovibrionota</taxon>
        <taxon>Bdellovibrionia</taxon>
        <taxon>Bdellovibrionales</taxon>
        <taxon>Pseudobdellovibrionaceae</taxon>
        <taxon>Pseudobdellovibrio</taxon>
    </lineage>
</organism>
<dbReference type="RefSeq" id="WP_015469906.1">
    <property type="nucleotide sequence ID" value="NC_020813.1"/>
</dbReference>
<dbReference type="PROSITE" id="PS00134">
    <property type="entry name" value="TRYPSIN_HIS"/>
    <property type="match status" value="1"/>
</dbReference>
<dbReference type="InterPro" id="IPR001254">
    <property type="entry name" value="Trypsin_dom"/>
</dbReference>
<keyword evidence="1" id="KW-0732">Signal</keyword>
<dbReference type="Gene3D" id="2.40.10.10">
    <property type="entry name" value="Trypsin-like serine proteases"/>
    <property type="match status" value="1"/>
</dbReference>
<evidence type="ECO:0000313" key="4">
    <source>
        <dbReference type="Proteomes" id="UP000012040"/>
    </source>
</evidence>
<evidence type="ECO:0000256" key="1">
    <source>
        <dbReference type="SAM" id="SignalP"/>
    </source>
</evidence>
<keyword evidence="4" id="KW-1185">Reference proteome</keyword>
<dbReference type="InterPro" id="IPR043504">
    <property type="entry name" value="Peptidase_S1_PA_chymotrypsin"/>
</dbReference>
<dbReference type="STRING" id="1184267.A11Q_1200"/>
<feature type="chain" id="PRO_5004060113" description="Peptidase S1 domain-containing protein" evidence="1">
    <location>
        <begin position="24"/>
        <end position="298"/>
    </location>
</feature>
<evidence type="ECO:0000313" key="3">
    <source>
        <dbReference type="EMBL" id="AGH95416.1"/>
    </source>
</evidence>
<dbReference type="SUPFAM" id="SSF50494">
    <property type="entry name" value="Trypsin-like serine proteases"/>
    <property type="match status" value="1"/>
</dbReference>